<feature type="non-terminal residue" evidence="17">
    <location>
        <position position="509"/>
    </location>
</feature>
<dbReference type="InterPro" id="IPR000719">
    <property type="entry name" value="Prot_kinase_dom"/>
</dbReference>
<dbReference type="Gene3D" id="3.30.200.20">
    <property type="entry name" value="Phosphorylase Kinase, domain 1"/>
    <property type="match status" value="1"/>
</dbReference>
<evidence type="ECO:0000256" key="8">
    <source>
        <dbReference type="ARBA" id="ARBA00022771"/>
    </source>
</evidence>
<dbReference type="GO" id="GO:0008270">
    <property type="term" value="F:zinc ion binding"/>
    <property type="evidence" value="ECO:0007669"/>
    <property type="project" value="UniProtKB-KW"/>
</dbReference>
<comment type="catalytic activity">
    <reaction evidence="13">
        <text>L-seryl-[protein] + ATP = O-phospho-L-seryl-[protein] + ADP + H(+)</text>
        <dbReference type="Rhea" id="RHEA:17989"/>
        <dbReference type="Rhea" id="RHEA-COMP:9863"/>
        <dbReference type="Rhea" id="RHEA-COMP:11604"/>
        <dbReference type="ChEBI" id="CHEBI:15378"/>
        <dbReference type="ChEBI" id="CHEBI:29999"/>
        <dbReference type="ChEBI" id="CHEBI:30616"/>
        <dbReference type="ChEBI" id="CHEBI:83421"/>
        <dbReference type="ChEBI" id="CHEBI:456216"/>
        <dbReference type="EC" id="2.7.11.1"/>
    </reaction>
</comment>
<comment type="similarity">
    <text evidence="1">Belongs to the protein kinase superfamily. AGC Ser/Thr protein kinase family.</text>
</comment>
<evidence type="ECO:0000256" key="10">
    <source>
        <dbReference type="ARBA" id="ARBA00022833"/>
    </source>
</evidence>
<evidence type="ECO:0000256" key="7">
    <source>
        <dbReference type="ARBA" id="ARBA00022741"/>
    </source>
</evidence>
<keyword evidence="3" id="KW-0723">Serine/threonine-protein kinase</keyword>
<proteinExistence type="inferred from homology"/>
<feature type="region of interest" description="Disordered" evidence="14">
    <location>
        <begin position="432"/>
        <end position="451"/>
    </location>
</feature>
<evidence type="ECO:0000256" key="12">
    <source>
        <dbReference type="ARBA" id="ARBA00047899"/>
    </source>
</evidence>
<dbReference type="OrthoDB" id="162894at2759"/>
<evidence type="ECO:0000256" key="1">
    <source>
        <dbReference type="ARBA" id="ARBA00009903"/>
    </source>
</evidence>
<dbReference type="SUPFAM" id="SSF56112">
    <property type="entry name" value="Protein kinase-like (PK-like)"/>
    <property type="match status" value="1"/>
</dbReference>
<keyword evidence="9" id="KW-0418">Kinase</keyword>
<keyword evidence="11" id="KW-0067">ATP-binding</keyword>
<evidence type="ECO:0000259" key="16">
    <source>
        <dbReference type="PROSITE" id="PS51285"/>
    </source>
</evidence>
<feature type="compositionally biased region" description="Acidic residues" evidence="14">
    <location>
        <begin position="433"/>
        <end position="445"/>
    </location>
</feature>
<keyword evidence="5" id="KW-0808">Transferase</keyword>
<dbReference type="PROSITE" id="PS50011">
    <property type="entry name" value="PROTEIN_KINASE_DOM"/>
    <property type="match status" value="1"/>
</dbReference>
<evidence type="ECO:0000256" key="11">
    <source>
        <dbReference type="ARBA" id="ARBA00022840"/>
    </source>
</evidence>
<evidence type="ECO:0000256" key="2">
    <source>
        <dbReference type="ARBA" id="ARBA00012513"/>
    </source>
</evidence>
<dbReference type="Pfam" id="PF00069">
    <property type="entry name" value="Pkinase"/>
    <property type="match status" value="1"/>
</dbReference>
<dbReference type="AlphaFoldDB" id="S8CL40"/>
<evidence type="ECO:0000256" key="6">
    <source>
        <dbReference type="ARBA" id="ARBA00022723"/>
    </source>
</evidence>
<comment type="caution">
    <text evidence="17">The sequence shown here is derived from an EMBL/GenBank/DDBJ whole genome shotgun (WGS) entry which is preliminary data.</text>
</comment>
<dbReference type="InterPro" id="IPR000961">
    <property type="entry name" value="AGC-kinase_C"/>
</dbReference>
<dbReference type="GO" id="GO:0035556">
    <property type="term" value="P:intracellular signal transduction"/>
    <property type="evidence" value="ECO:0007669"/>
    <property type="project" value="TreeGrafter"/>
</dbReference>
<keyword evidence="10" id="KW-0862">Zinc</keyword>
<dbReference type="PANTHER" id="PTHR24356">
    <property type="entry name" value="SERINE/THREONINE-PROTEIN KINASE"/>
    <property type="match status" value="1"/>
</dbReference>
<dbReference type="GO" id="GO:0004674">
    <property type="term" value="F:protein serine/threonine kinase activity"/>
    <property type="evidence" value="ECO:0007669"/>
    <property type="project" value="UniProtKB-KW"/>
</dbReference>
<evidence type="ECO:0000256" key="13">
    <source>
        <dbReference type="ARBA" id="ARBA00048679"/>
    </source>
</evidence>
<keyword evidence="7" id="KW-0547">Nucleotide-binding</keyword>
<evidence type="ECO:0000313" key="17">
    <source>
        <dbReference type="EMBL" id="EPS65446.1"/>
    </source>
</evidence>
<dbReference type="EMBL" id="AUSU01004222">
    <property type="protein sequence ID" value="EPS65446.1"/>
    <property type="molecule type" value="Genomic_DNA"/>
</dbReference>
<reference evidence="17 18" key="1">
    <citation type="journal article" date="2013" name="BMC Genomics">
        <title>The miniature genome of a carnivorous plant Genlisea aurea contains a low number of genes and short non-coding sequences.</title>
        <authorList>
            <person name="Leushkin E.V."/>
            <person name="Sutormin R.A."/>
            <person name="Nabieva E.R."/>
            <person name="Penin A.A."/>
            <person name="Kondrashov A.S."/>
            <person name="Logacheva M.D."/>
        </authorList>
    </citation>
    <scope>NUCLEOTIDE SEQUENCE [LARGE SCALE GENOMIC DNA]</scope>
</reference>
<dbReference type="CDD" id="cd05579">
    <property type="entry name" value="STKc_MAST_like"/>
    <property type="match status" value="1"/>
</dbReference>
<keyword evidence="6" id="KW-0479">Metal-binding</keyword>
<evidence type="ECO:0000259" key="15">
    <source>
        <dbReference type="PROSITE" id="PS50011"/>
    </source>
</evidence>
<dbReference type="InterPro" id="IPR011009">
    <property type="entry name" value="Kinase-like_dom_sf"/>
</dbReference>
<dbReference type="InterPro" id="IPR008271">
    <property type="entry name" value="Ser/Thr_kinase_AS"/>
</dbReference>
<dbReference type="Gene3D" id="1.10.510.10">
    <property type="entry name" value="Transferase(Phosphotransferase) domain 1"/>
    <property type="match status" value="1"/>
</dbReference>
<keyword evidence="18" id="KW-1185">Reference proteome</keyword>
<dbReference type="SMART" id="SM00220">
    <property type="entry name" value="S_TKc"/>
    <property type="match status" value="1"/>
</dbReference>
<evidence type="ECO:0000256" key="3">
    <source>
        <dbReference type="ARBA" id="ARBA00022527"/>
    </source>
</evidence>
<dbReference type="InterPro" id="IPR050236">
    <property type="entry name" value="Ser_Thr_kinase_AGC"/>
</dbReference>
<evidence type="ECO:0000256" key="9">
    <source>
        <dbReference type="ARBA" id="ARBA00022777"/>
    </source>
</evidence>
<comment type="catalytic activity">
    <reaction evidence="12">
        <text>L-threonyl-[protein] + ATP = O-phospho-L-threonyl-[protein] + ADP + H(+)</text>
        <dbReference type="Rhea" id="RHEA:46608"/>
        <dbReference type="Rhea" id="RHEA-COMP:11060"/>
        <dbReference type="Rhea" id="RHEA-COMP:11605"/>
        <dbReference type="ChEBI" id="CHEBI:15378"/>
        <dbReference type="ChEBI" id="CHEBI:30013"/>
        <dbReference type="ChEBI" id="CHEBI:30616"/>
        <dbReference type="ChEBI" id="CHEBI:61977"/>
        <dbReference type="ChEBI" id="CHEBI:456216"/>
        <dbReference type="EC" id="2.7.11.1"/>
    </reaction>
</comment>
<accession>S8CL40</accession>
<evidence type="ECO:0000256" key="14">
    <source>
        <dbReference type="SAM" id="MobiDB-lite"/>
    </source>
</evidence>
<feature type="non-terminal residue" evidence="17">
    <location>
        <position position="1"/>
    </location>
</feature>
<organism evidence="17 18">
    <name type="scientific">Genlisea aurea</name>
    <dbReference type="NCBI Taxonomy" id="192259"/>
    <lineage>
        <taxon>Eukaryota</taxon>
        <taxon>Viridiplantae</taxon>
        <taxon>Streptophyta</taxon>
        <taxon>Embryophyta</taxon>
        <taxon>Tracheophyta</taxon>
        <taxon>Spermatophyta</taxon>
        <taxon>Magnoliopsida</taxon>
        <taxon>eudicotyledons</taxon>
        <taxon>Gunneridae</taxon>
        <taxon>Pentapetalae</taxon>
        <taxon>asterids</taxon>
        <taxon>lamiids</taxon>
        <taxon>Lamiales</taxon>
        <taxon>Lentibulariaceae</taxon>
        <taxon>Genlisea</taxon>
    </lineage>
</organism>
<dbReference type="FunFam" id="1.10.510.10:FF:000446">
    <property type="entry name" value="Microtubule associated serine/threonine kinase 2"/>
    <property type="match status" value="1"/>
</dbReference>
<sequence>QINHLADIARCVAATDFSENGSAEFLLACMNELQIILRRSKCKALLLDTFGGQIEGLLREKYMLSCIQDDVNDDIRHQESAGFFLDSASQSSTTSTPPYSVHKERITIDDFDFIKQISRGAYGKVFLARKRTTGDTFAIKVLRKLDMLRKNDIDRILAERNILITVRNPFVVRFFYSFTSKENLYLVMEYLNGGDLYSLLKNVGCLSEEVARSYISELVLALEYLHSLGIVHRDLKPDNILIAHDGHIKLTDFGLSKIGLMNCTSGLSGQEKKDGFRETNEQCSTDMGHCRFSAEGTPDYLAPEILIGTEHGYAADWWSVGVILFEFLTGIPPFNADNPENIFDNILNRKIPWPSVPSEMSPEAKDLIDRLLSLDPNHRIGTKGATEVKGHPFFSGVDWENLTLQKAAFIPQPEHMDDTSYFVSRFNSTGGMDVDDTSSESDCDGSESPRKFRAEMDECGDLAEFDSSSVDLSLINFSFKNLSQLASINQDMLLQSGKETPKTSSPCKS</sequence>
<evidence type="ECO:0000256" key="5">
    <source>
        <dbReference type="ARBA" id="ARBA00022679"/>
    </source>
</evidence>
<name>S8CL40_9LAMI</name>
<dbReference type="PROSITE" id="PS51285">
    <property type="entry name" value="AGC_KINASE_CTER"/>
    <property type="match status" value="1"/>
</dbReference>
<dbReference type="EC" id="2.7.11.1" evidence="2"/>
<dbReference type="GO" id="GO:0005524">
    <property type="term" value="F:ATP binding"/>
    <property type="evidence" value="ECO:0007669"/>
    <property type="project" value="UniProtKB-KW"/>
</dbReference>
<evidence type="ECO:0000256" key="4">
    <source>
        <dbReference type="ARBA" id="ARBA00022553"/>
    </source>
</evidence>
<keyword evidence="4" id="KW-0597">Phosphoprotein</keyword>
<dbReference type="PROSITE" id="PS00108">
    <property type="entry name" value="PROTEIN_KINASE_ST"/>
    <property type="match status" value="1"/>
</dbReference>
<feature type="domain" description="Protein kinase" evidence="15">
    <location>
        <begin position="111"/>
        <end position="394"/>
    </location>
</feature>
<gene>
    <name evidence="17" type="ORF">M569_09330</name>
</gene>
<protein>
    <recommendedName>
        <fullName evidence="2">non-specific serine/threonine protein kinase</fullName>
        <ecNumber evidence="2">2.7.11.1</ecNumber>
    </recommendedName>
</protein>
<dbReference type="PANTHER" id="PTHR24356:SF354">
    <property type="entry name" value="SERINE_THREONINE PROTEIN KINASE IRE4-RELATED"/>
    <property type="match status" value="1"/>
</dbReference>
<evidence type="ECO:0000313" key="18">
    <source>
        <dbReference type="Proteomes" id="UP000015453"/>
    </source>
</evidence>
<dbReference type="FunFam" id="3.30.200.20:FF:000147">
    <property type="entry name" value="probable serine/threonine protein kinase IREH1"/>
    <property type="match status" value="1"/>
</dbReference>
<feature type="domain" description="AGC-kinase C-terminal" evidence="16">
    <location>
        <begin position="395"/>
        <end position="489"/>
    </location>
</feature>
<keyword evidence="8" id="KW-0863">Zinc-finger</keyword>
<dbReference type="Proteomes" id="UP000015453">
    <property type="component" value="Unassembled WGS sequence"/>
</dbReference>